<accession>A0A0Q9Y9F0</accession>
<dbReference type="Pfam" id="PF14114">
    <property type="entry name" value="DUF4286"/>
    <property type="match status" value="1"/>
</dbReference>
<reference evidence="2" key="2">
    <citation type="journal article" date="2016" name="Genome Announc.">
        <title>Draft Genome Sequences of Two Novel Amoeba-Resistant Intranuclear Bacteria, 'Candidatus Berkiella cookevillensis' and 'Candidatus Berkiella aquae'.</title>
        <authorList>
            <person name="Mehari Y.T."/>
            <person name="Arivett B.A."/>
            <person name="Farone A.L."/>
            <person name="Gunderson J.H."/>
            <person name="Farone M.B."/>
        </authorList>
    </citation>
    <scope>NUCLEOTIDE SEQUENCE</scope>
    <source>
        <strain evidence="2">CC99</strain>
    </source>
</reference>
<evidence type="ECO:0000313" key="2">
    <source>
        <dbReference type="EMBL" id="MCS5707762.1"/>
    </source>
</evidence>
<comment type="caution">
    <text evidence="1">The sequence shown here is derived from an EMBL/GenBank/DDBJ whole genome shotgun (WGS) entry which is preliminary data.</text>
</comment>
<protein>
    <submittedName>
        <fullName evidence="2">DUF4286 family protein</fullName>
    </submittedName>
</protein>
<gene>
    <name evidence="2" type="ORF">CC99x_002460</name>
    <name evidence="1" type="ORF">CC99x_02426</name>
</gene>
<reference evidence="2" key="3">
    <citation type="submission" date="2021-06" db="EMBL/GenBank/DDBJ databases">
        <title>Genomic Description and Analysis of Intracellular Bacteria, Candidatus Berkiella cookevillensis and Candidatus Berkiella aquae.</title>
        <authorList>
            <person name="Kidane D.T."/>
            <person name="Mehari Y.T."/>
            <person name="Rice F.C."/>
            <person name="Arivett B.A."/>
            <person name="Farone A.L."/>
            <person name="Berk S.G."/>
            <person name="Farone M.B."/>
        </authorList>
    </citation>
    <scope>NUCLEOTIDE SEQUENCE</scope>
    <source>
        <strain evidence="2">CC99</strain>
    </source>
</reference>
<sequence length="116" mass="13732">MSIIYEVNLRIEPAIQHEFMSWLYEHIGEMLKLKGFIRAVVYDPQEVEGLLAEEKNEVVLEQARQVVVHYEMHDKIALKYYLERYAQSMRADGIARFPKQFSATRRVLNPLNSFKD</sequence>
<proteinExistence type="predicted"/>
<evidence type="ECO:0000313" key="1">
    <source>
        <dbReference type="EMBL" id="KRG17356.1"/>
    </source>
</evidence>
<organism evidence="1">
    <name type="scientific">Candidatus Berkiella cookevillensis</name>
    <dbReference type="NCBI Taxonomy" id="437022"/>
    <lineage>
        <taxon>Bacteria</taxon>
        <taxon>Pseudomonadati</taxon>
        <taxon>Pseudomonadota</taxon>
        <taxon>Gammaproteobacteria</taxon>
        <taxon>Candidatus Berkiellales</taxon>
        <taxon>Candidatus Berkiellaceae</taxon>
        <taxon>Candidatus Berkiella</taxon>
    </lineage>
</organism>
<evidence type="ECO:0000313" key="3">
    <source>
        <dbReference type="Proteomes" id="UP000051494"/>
    </source>
</evidence>
<dbReference type="InterPro" id="IPR025563">
    <property type="entry name" value="DUF4286"/>
</dbReference>
<dbReference type="AlphaFoldDB" id="A0A0Q9Y9F0"/>
<dbReference type="OrthoDB" id="34442at2"/>
<dbReference type="RefSeq" id="WP_057625511.1">
    <property type="nucleotide sequence ID" value="NZ_LKHV02000001.1"/>
</dbReference>
<reference evidence="1" key="1">
    <citation type="submission" date="2015-09" db="EMBL/GenBank/DDBJ databases">
        <title>Draft Genome Sequences of Two Novel Amoeba-resistant Intranuclear Bacteria, Candidatus Berkiella cookevillensis and Candidatus Berkiella aquae.</title>
        <authorList>
            <person name="Mehari Y.T."/>
            <person name="Arivett B.A."/>
            <person name="Farone A.L."/>
            <person name="Gunderson J.H."/>
            <person name="Farone M.B."/>
        </authorList>
    </citation>
    <scope>NUCLEOTIDE SEQUENCE [LARGE SCALE GENOMIC DNA]</scope>
    <source>
        <strain evidence="1">CC99</strain>
    </source>
</reference>
<name>A0A0Q9Y9F0_9GAMM</name>
<dbReference type="EMBL" id="LKHV02000001">
    <property type="protein sequence ID" value="MCS5707762.1"/>
    <property type="molecule type" value="Genomic_DNA"/>
</dbReference>
<dbReference type="Proteomes" id="UP000051494">
    <property type="component" value="Unassembled WGS sequence"/>
</dbReference>
<keyword evidence="3" id="KW-1185">Reference proteome</keyword>
<dbReference type="STRING" id="437022.CC99x_02426"/>
<dbReference type="EMBL" id="LKHV01000018">
    <property type="protein sequence ID" value="KRG17356.1"/>
    <property type="molecule type" value="Genomic_DNA"/>
</dbReference>